<evidence type="ECO:0000313" key="3">
    <source>
        <dbReference type="Proteomes" id="UP000791440"/>
    </source>
</evidence>
<reference evidence="2" key="2">
    <citation type="submission" date="2020-12" db="EMBL/GenBank/DDBJ databases">
        <authorList>
            <person name="Kanost M."/>
        </authorList>
    </citation>
    <scope>NUCLEOTIDE SEQUENCE</scope>
</reference>
<sequence length="118" mass="12973">MKEEMFANNSEAVPTSEATIKSGSEFLHQKIADSKAEKANPKGEATPSAFIKGATKILKYILKIPIDKEITPEYSLLPRPPLPHTHKNLISKKQNKSGKRRGHPAKPSAGRRAAKPHI</sequence>
<accession>A0A922CLW7</accession>
<gene>
    <name evidence="2" type="ORF">O3G_MSEX006903</name>
</gene>
<reference evidence="2" key="1">
    <citation type="journal article" date="2016" name="Insect Biochem. Mol. Biol.">
        <title>Multifaceted biological insights from a draft genome sequence of the tobacco hornworm moth, Manduca sexta.</title>
        <authorList>
            <person name="Kanost M.R."/>
            <person name="Arrese E.L."/>
            <person name="Cao X."/>
            <person name="Chen Y.R."/>
            <person name="Chellapilla S."/>
            <person name="Goldsmith M.R."/>
            <person name="Grosse-Wilde E."/>
            <person name="Heckel D.G."/>
            <person name="Herndon N."/>
            <person name="Jiang H."/>
            <person name="Papanicolaou A."/>
            <person name="Qu J."/>
            <person name="Soulages J.L."/>
            <person name="Vogel H."/>
            <person name="Walters J."/>
            <person name="Waterhouse R.M."/>
            <person name="Ahn S.J."/>
            <person name="Almeida F.C."/>
            <person name="An C."/>
            <person name="Aqrawi P."/>
            <person name="Bretschneider A."/>
            <person name="Bryant W.B."/>
            <person name="Bucks S."/>
            <person name="Chao H."/>
            <person name="Chevignon G."/>
            <person name="Christen J.M."/>
            <person name="Clarke D.F."/>
            <person name="Dittmer N.T."/>
            <person name="Ferguson L.C.F."/>
            <person name="Garavelou S."/>
            <person name="Gordon K.H.J."/>
            <person name="Gunaratna R.T."/>
            <person name="Han Y."/>
            <person name="Hauser F."/>
            <person name="He Y."/>
            <person name="Heidel-Fischer H."/>
            <person name="Hirsh A."/>
            <person name="Hu Y."/>
            <person name="Jiang H."/>
            <person name="Kalra D."/>
            <person name="Klinner C."/>
            <person name="Konig C."/>
            <person name="Kovar C."/>
            <person name="Kroll A.R."/>
            <person name="Kuwar S.S."/>
            <person name="Lee S.L."/>
            <person name="Lehman R."/>
            <person name="Li K."/>
            <person name="Li Z."/>
            <person name="Liang H."/>
            <person name="Lovelace S."/>
            <person name="Lu Z."/>
            <person name="Mansfield J.H."/>
            <person name="McCulloch K.J."/>
            <person name="Mathew T."/>
            <person name="Morton B."/>
            <person name="Muzny D.M."/>
            <person name="Neunemann D."/>
            <person name="Ongeri F."/>
            <person name="Pauchet Y."/>
            <person name="Pu L.L."/>
            <person name="Pyrousis I."/>
            <person name="Rao X.J."/>
            <person name="Redding A."/>
            <person name="Roesel C."/>
            <person name="Sanchez-Gracia A."/>
            <person name="Schaack S."/>
            <person name="Shukla A."/>
            <person name="Tetreau G."/>
            <person name="Wang Y."/>
            <person name="Xiong G.H."/>
            <person name="Traut W."/>
            <person name="Walsh T.K."/>
            <person name="Worley K.C."/>
            <person name="Wu D."/>
            <person name="Wu W."/>
            <person name="Wu Y.Q."/>
            <person name="Zhang X."/>
            <person name="Zou Z."/>
            <person name="Zucker H."/>
            <person name="Briscoe A.D."/>
            <person name="Burmester T."/>
            <person name="Clem R.J."/>
            <person name="Feyereisen R."/>
            <person name="Grimmelikhuijzen C.J.P."/>
            <person name="Hamodrakas S.J."/>
            <person name="Hansson B.S."/>
            <person name="Huguet E."/>
            <person name="Jermiin L.S."/>
            <person name="Lan Q."/>
            <person name="Lehman H.K."/>
            <person name="Lorenzen M."/>
            <person name="Merzendorfer H."/>
            <person name="Michalopoulos I."/>
            <person name="Morton D.B."/>
            <person name="Muthukrishnan S."/>
            <person name="Oakeshott J.G."/>
            <person name="Palmer W."/>
            <person name="Park Y."/>
            <person name="Passarelli A.L."/>
            <person name="Rozas J."/>
            <person name="Schwartz L.M."/>
            <person name="Smith W."/>
            <person name="Southgate A."/>
            <person name="Vilcinskas A."/>
            <person name="Vogt R."/>
            <person name="Wang P."/>
            <person name="Werren J."/>
            <person name="Yu X.Q."/>
            <person name="Zhou J.J."/>
            <person name="Brown S.J."/>
            <person name="Scherer S.E."/>
            <person name="Richards S."/>
            <person name="Blissard G.W."/>
        </authorList>
    </citation>
    <scope>NUCLEOTIDE SEQUENCE</scope>
</reference>
<evidence type="ECO:0000313" key="2">
    <source>
        <dbReference type="EMBL" id="KAG6451042.1"/>
    </source>
</evidence>
<dbReference type="AlphaFoldDB" id="A0A922CLW7"/>
<proteinExistence type="predicted"/>
<comment type="caution">
    <text evidence="2">The sequence shown here is derived from an EMBL/GenBank/DDBJ whole genome shotgun (WGS) entry which is preliminary data.</text>
</comment>
<protein>
    <submittedName>
        <fullName evidence="2">Uncharacterized protein</fullName>
    </submittedName>
</protein>
<name>A0A922CLW7_MANSE</name>
<keyword evidence="3" id="KW-1185">Reference proteome</keyword>
<dbReference type="EMBL" id="JH668399">
    <property type="protein sequence ID" value="KAG6451042.1"/>
    <property type="molecule type" value="Genomic_DNA"/>
</dbReference>
<evidence type="ECO:0000256" key="1">
    <source>
        <dbReference type="SAM" id="MobiDB-lite"/>
    </source>
</evidence>
<dbReference type="Proteomes" id="UP000791440">
    <property type="component" value="Unassembled WGS sequence"/>
</dbReference>
<feature type="region of interest" description="Disordered" evidence="1">
    <location>
        <begin position="73"/>
        <end position="118"/>
    </location>
</feature>
<organism evidence="2 3">
    <name type="scientific">Manduca sexta</name>
    <name type="common">Tobacco hawkmoth</name>
    <name type="synonym">Tobacco hornworm</name>
    <dbReference type="NCBI Taxonomy" id="7130"/>
    <lineage>
        <taxon>Eukaryota</taxon>
        <taxon>Metazoa</taxon>
        <taxon>Ecdysozoa</taxon>
        <taxon>Arthropoda</taxon>
        <taxon>Hexapoda</taxon>
        <taxon>Insecta</taxon>
        <taxon>Pterygota</taxon>
        <taxon>Neoptera</taxon>
        <taxon>Endopterygota</taxon>
        <taxon>Lepidoptera</taxon>
        <taxon>Glossata</taxon>
        <taxon>Ditrysia</taxon>
        <taxon>Bombycoidea</taxon>
        <taxon>Sphingidae</taxon>
        <taxon>Sphinginae</taxon>
        <taxon>Sphingini</taxon>
        <taxon>Manduca</taxon>
    </lineage>
</organism>
<feature type="compositionally biased region" description="Basic residues" evidence="1">
    <location>
        <begin position="84"/>
        <end position="104"/>
    </location>
</feature>